<organism evidence="1 2">
    <name type="scientific">Paenibacillus arenilitoris</name>
    <dbReference type="NCBI Taxonomy" id="2772299"/>
    <lineage>
        <taxon>Bacteria</taxon>
        <taxon>Bacillati</taxon>
        <taxon>Bacillota</taxon>
        <taxon>Bacilli</taxon>
        <taxon>Bacillales</taxon>
        <taxon>Paenibacillaceae</taxon>
        <taxon>Paenibacillus</taxon>
    </lineage>
</organism>
<dbReference type="AlphaFoldDB" id="A0A927CT29"/>
<dbReference type="Proteomes" id="UP000632125">
    <property type="component" value="Unassembled WGS sequence"/>
</dbReference>
<sequence length="112" mass="12424">MSGSSHYEEIVRILCEDPEVRATVEGGMKRFGASGELRIGGKMFAFSAKERLIVKLPESKVAALIADGRGEPCVMGRGRTMREWVVIGPERKAEWLSITKESKAFVLKQLLN</sequence>
<evidence type="ECO:0000313" key="1">
    <source>
        <dbReference type="EMBL" id="MBD2872408.1"/>
    </source>
</evidence>
<evidence type="ECO:0000313" key="2">
    <source>
        <dbReference type="Proteomes" id="UP000632125"/>
    </source>
</evidence>
<keyword evidence="2" id="KW-1185">Reference proteome</keyword>
<reference evidence="1" key="1">
    <citation type="submission" date="2020-09" db="EMBL/GenBank/DDBJ databases">
        <title>A novel bacterium of genus Paenibacillus, isolated from South China Sea.</title>
        <authorList>
            <person name="Huang H."/>
            <person name="Mo K."/>
            <person name="Hu Y."/>
        </authorList>
    </citation>
    <scope>NUCLEOTIDE SEQUENCE</scope>
    <source>
        <strain evidence="1">IB182493</strain>
    </source>
</reference>
<accession>A0A927CT29</accession>
<gene>
    <name evidence="1" type="ORF">IDH41_27900</name>
</gene>
<evidence type="ECO:0008006" key="3">
    <source>
        <dbReference type="Google" id="ProtNLM"/>
    </source>
</evidence>
<comment type="caution">
    <text evidence="1">The sequence shown here is derived from an EMBL/GenBank/DDBJ whole genome shotgun (WGS) entry which is preliminary data.</text>
</comment>
<name>A0A927CT29_9BACL</name>
<proteinExistence type="predicted"/>
<dbReference type="EMBL" id="JACXIY010000047">
    <property type="protein sequence ID" value="MBD2872408.1"/>
    <property type="molecule type" value="Genomic_DNA"/>
</dbReference>
<protein>
    <recommendedName>
        <fullName evidence="3">TfoX N-terminal domain-containing protein</fullName>
    </recommendedName>
</protein>
<dbReference type="RefSeq" id="WP_190867056.1">
    <property type="nucleotide sequence ID" value="NZ_JACXIY010000047.1"/>
</dbReference>